<organism evidence="8 9">
    <name type="scientific">Arabidopsis arenosa</name>
    <name type="common">Sand rock-cress</name>
    <name type="synonym">Cardaminopsis arenosa</name>
    <dbReference type="NCBI Taxonomy" id="38785"/>
    <lineage>
        <taxon>Eukaryota</taxon>
        <taxon>Viridiplantae</taxon>
        <taxon>Streptophyta</taxon>
        <taxon>Embryophyta</taxon>
        <taxon>Tracheophyta</taxon>
        <taxon>Spermatophyta</taxon>
        <taxon>Magnoliopsida</taxon>
        <taxon>eudicotyledons</taxon>
        <taxon>Gunneridae</taxon>
        <taxon>Pentapetalae</taxon>
        <taxon>rosids</taxon>
        <taxon>malvids</taxon>
        <taxon>Brassicales</taxon>
        <taxon>Brassicaceae</taxon>
        <taxon>Camelineae</taxon>
        <taxon>Arabidopsis</taxon>
    </lineage>
</organism>
<evidence type="ECO:0000256" key="4">
    <source>
        <dbReference type="ARBA" id="ARBA00023163"/>
    </source>
</evidence>
<dbReference type="PROSITE" id="PS50863">
    <property type="entry name" value="B3"/>
    <property type="match status" value="1"/>
</dbReference>
<dbReference type="GO" id="GO:0003677">
    <property type="term" value="F:DNA binding"/>
    <property type="evidence" value="ECO:0007669"/>
    <property type="project" value="UniProtKB-KW"/>
</dbReference>
<reference evidence="8" key="1">
    <citation type="submission" date="2021-01" db="EMBL/GenBank/DDBJ databases">
        <authorList>
            <person name="Bezrukov I."/>
        </authorList>
    </citation>
    <scope>NUCLEOTIDE SEQUENCE</scope>
</reference>
<keyword evidence="5" id="KW-0539">Nucleus</keyword>
<feature type="domain" description="TF-B3" evidence="7">
    <location>
        <begin position="8"/>
        <end position="101"/>
    </location>
</feature>
<evidence type="ECO:0000256" key="5">
    <source>
        <dbReference type="ARBA" id="ARBA00023242"/>
    </source>
</evidence>
<name>A0A8S1ZT22_ARAAE</name>
<gene>
    <name evidence="8" type="ORF">AARE701A_LOCUS6490</name>
</gene>
<evidence type="ECO:0000313" key="8">
    <source>
        <dbReference type="EMBL" id="CAE5966322.1"/>
    </source>
</evidence>
<evidence type="ECO:0000256" key="3">
    <source>
        <dbReference type="ARBA" id="ARBA00023125"/>
    </source>
</evidence>
<dbReference type="SUPFAM" id="SSF101936">
    <property type="entry name" value="DNA-binding pseudobarrel domain"/>
    <property type="match status" value="1"/>
</dbReference>
<keyword evidence="3" id="KW-0238">DNA-binding</keyword>
<comment type="subcellular location">
    <subcellularLocation>
        <location evidence="1">Nucleus</location>
    </subcellularLocation>
</comment>
<feature type="region of interest" description="Disordered" evidence="6">
    <location>
        <begin position="115"/>
        <end position="175"/>
    </location>
</feature>
<dbReference type="SMART" id="SM01019">
    <property type="entry name" value="B3"/>
    <property type="match status" value="1"/>
</dbReference>
<evidence type="ECO:0000256" key="1">
    <source>
        <dbReference type="ARBA" id="ARBA00004123"/>
    </source>
</evidence>
<feature type="compositionally biased region" description="Acidic residues" evidence="6">
    <location>
        <begin position="165"/>
        <end position="175"/>
    </location>
</feature>
<dbReference type="AlphaFoldDB" id="A0A8S1ZT22"/>
<protein>
    <recommendedName>
        <fullName evidence="7">TF-B3 domain-containing protein</fullName>
    </recommendedName>
</protein>
<accession>A0A8S1ZT22</accession>
<dbReference type="EMBL" id="LR999453">
    <property type="protein sequence ID" value="CAE5966322.1"/>
    <property type="molecule type" value="Genomic_DNA"/>
</dbReference>
<keyword evidence="2" id="KW-0805">Transcription regulation</keyword>
<keyword evidence="4" id="KW-0804">Transcription</keyword>
<dbReference type="Pfam" id="PF02362">
    <property type="entry name" value="B3"/>
    <property type="match status" value="1"/>
</dbReference>
<evidence type="ECO:0000259" key="7">
    <source>
        <dbReference type="PROSITE" id="PS50863"/>
    </source>
</evidence>
<dbReference type="PANTHER" id="PTHR31920:SF54">
    <property type="entry name" value="B3 DOMAIN-CONTAINING PROTEIN REM21"/>
    <property type="match status" value="1"/>
</dbReference>
<dbReference type="InterPro" id="IPR050655">
    <property type="entry name" value="Plant_B3_domain"/>
</dbReference>
<dbReference type="CDD" id="cd10017">
    <property type="entry name" value="B3_DNA"/>
    <property type="match status" value="1"/>
</dbReference>
<feature type="compositionally biased region" description="Acidic residues" evidence="6">
    <location>
        <begin position="139"/>
        <end position="152"/>
    </location>
</feature>
<evidence type="ECO:0000256" key="2">
    <source>
        <dbReference type="ARBA" id="ARBA00023015"/>
    </source>
</evidence>
<evidence type="ECO:0000256" key="6">
    <source>
        <dbReference type="SAM" id="MobiDB-lite"/>
    </source>
</evidence>
<evidence type="ECO:0000313" key="9">
    <source>
        <dbReference type="Proteomes" id="UP000682877"/>
    </source>
</evidence>
<dbReference type="PANTHER" id="PTHR31920">
    <property type="entry name" value="B3 DOMAIN-CONTAINING"/>
    <property type="match status" value="1"/>
</dbReference>
<sequence length="175" mass="19565">MLFSFSFISTVLTCVTFSCVDEKLIPRVYYEHLPRRLPKTAILTGTGGRFWKVAMLSKREQVYFEQGWGNFVADNDLKDGEFLTFVFDGHKSYEVSIYGRGECKETRAVIQVEEISDETESDNDSLGSLVDVTPMPVEENSDDDTEGDDDSGDSVVDVTPMPVEEISDASENDSS</sequence>
<dbReference type="InterPro" id="IPR003340">
    <property type="entry name" value="B3_DNA-bd"/>
</dbReference>
<dbReference type="InterPro" id="IPR015300">
    <property type="entry name" value="DNA-bd_pseudobarrel_sf"/>
</dbReference>
<dbReference type="Gene3D" id="2.40.330.10">
    <property type="entry name" value="DNA-binding pseudobarrel domain"/>
    <property type="match status" value="1"/>
</dbReference>
<dbReference type="GO" id="GO:0005634">
    <property type="term" value="C:nucleus"/>
    <property type="evidence" value="ECO:0007669"/>
    <property type="project" value="UniProtKB-SubCell"/>
</dbReference>
<proteinExistence type="predicted"/>
<dbReference type="Proteomes" id="UP000682877">
    <property type="component" value="Chromosome 3"/>
</dbReference>
<keyword evidence="9" id="KW-1185">Reference proteome</keyword>